<name>A0A0V0X0E4_TRIPS</name>
<dbReference type="AlphaFoldDB" id="A0A0V0X0E4"/>
<accession>A0A0V0X0E4</accession>
<keyword evidence="1" id="KW-0472">Membrane</keyword>
<organism evidence="2 3">
    <name type="scientific">Trichinella pseudospiralis</name>
    <name type="common">Parasitic roundworm</name>
    <dbReference type="NCBI Taxonomy" id="6337"/>
    <lineage>
        <taxon>Eukaryota</taxon>
        <taxon>Metazoa</taxon>
        <taxon>Ecdysozoa</taxon>
        <taxon>Nematoda</taxon>
        <taxon>Enoplea</taxon>
        <taxon>Dorylaimia</taxon>
        <taxon>Trichinellida</taxon>
        <taxon>Trichinellidae</taxon>
        <taxon>Trichinella</taxon>
    </lineage>
</organism>
<keyword evidence="1" id="KW-0812">Transmembrane</keyword>
<dbReference type="Proteomes" id="UP000054815">
    <property type="component" value="Unassembled WGS sequence"/>
</dbReference>
<evidence type="ECO:0000313" key="2">
    <source>
        <dbReference type="EMBL" id="KRX81383.1"/>
    </source>
</evidence>
<protein>
    <submittedName>
        <fullName evidence="2">Uncharacterized protein</fullName>
    </submittedName>
</protein>
<keyword evidence="1" id="KW-1133">Transmembrane helix</keyword>
<dbReference type="EMBL" id="JYDU01000784">
    <property type="protein sequence ID" value="KRX81383.1"/>
    <property type="molecule type" value="Genomic_DNA"/>
</dbReference>
<evidence type="ECO:0000256" key="1">
    <source>
        <dbReference type="SAM" id="Phobius"/>
    </source>
</evidence>
<gene>
    <name evidence="2" type="ORF">T4E_5496</name>
</gene>
<sequence length="39" mass="4647">MPIGIRKRQQNAFPFRLYKKIFFFICGNNLLQIPPIPLL</sequence>
<reference evidence="2 3" key="1">
    <citation type="submission" date="2015-01" db="EMBL/GenBank/DDBJ databases">
        <title>Evolution of Trichinella species and genotypes.</title>
        <authorList>
            <person name="Korhonen P.K."/>
            <person name="Edoardo P."/>
            <person name="Giuseppe L.R."/>
            <person name="Gasser R.B."/>
        </authorList>
    </citation>
    <scope>NUCLEOTIDE SEQUENCE [LARGE SCALE GENOMIC DNA]</scope>
    <source>
        <strain evidence="2">ISS141</strain>
    </source>
</reference>
<proteinExistence type="predicted"/>
<evidence type="ECO:0000313" key="3">
    <source>
        <dbReference type="Proteomes" id="UP000054815"/>
    </source>
</evidence>
<comment type="caution">
    <text evidence="2">The sequence shown here is derived from an EMBL/GenBank/DDBJ whole genome shotgun (WGS) entry which is preliminary data.</text>
</comment>
<feature type="transmembrane region" description="Helical" evidence="1">
    <location>
        <begin position="21"/>
        <end position="38"/>
    </location>
</feature>